<feature type="coiled-coil region" evidence="1">
    <location>
        <begin position="15"/>
        <end position="45"/>
    </location>
</feature>
<sequence>SAIFGWFESANPVEEDFLRRLLDELEEQMRAVEAANAALTEAFDERWEQQLEKRRAAAAEKARVAAIKQAAADVGALRSAATARLRRTVSRRALTEVRGGLVELNPWEWSDDRMTFRVDARDGDFTQWLVRDEDGGRRTVR</sequence>
<evidence type="ECO:0000256" key="1">
    <source>
        <dbReference type="SAM" id="Coils"/>
    </source>
</evidence>
<dbReference type="EMBL" id="PYTT01000073">
    <property type="protein sequence ID" value="RNL04142.1"/>
    <property type="molecule type" value="Genomic_DNA"/>
</dbReference>
<feature type="non-terminal residue" evidence="2">
    <location>
        <position position="1"/>
    </location>
</feature>
<evidence type="ECO:0000313" key="3">
    <source>
        <dbReference type="Proteomes" id="UP000284283"/>
    </source>
</evidence>
<protein>
    <submittedName>
        <fullName evidence="2">Uncharacterized protein</fullName>
    </submittedName>
</protein>
<keyword evidence="1" id="KW-0175">Coiled coil</keyword>
<evidence type="ECO:0000313" key="2">
    <source>
        <dbReference type="EMBL" id="RNL04142.1"/>
    </source>
</evidence>
<gene>
    <name evidence="2" type="ORF">C9386_07070</name>
</gene>
<comment type="caution">
    <text evidence="2">The sequence shown here is derived from an EMBL/GenBank/DDBJ whole genome shotgun (WGS) entry which is preliminary data.</text>
</comment>
<reference evidence="2 3" key="1">
    <citation type="submission" date="2018-03" db="EMBL/GenBank/DDBJ databases">
        <authorList>
            <person name="Wu G."/>
        </authorList>
    </citation>
    <scope>NUCLEOTIDE SEQUENCE [LARGE SCALE GENOMIC DNA]</scope>
    <source>
        <strain evidence="2 3">SAM-118</strain>
    </source>
</reference>
<dbReference type="AlphaFoldDB" id="A0AAE8JY85"/>
<organism evidence="2 3">
    <name type="scientific">Xanthomonas vasicola pv. vasculorum</name>
    <dbReference type="NCBI Taxonomy" id="325776"/>
    <lineage>
        <taxon>Bacteria</taxon>
        <taxon>Pseudomonadati</taxon>
        <taxon>Pseudomonadota</taxon>
        <taxon>Gammaproteobacteria</taxon>
        <taxon>Lysobacterales</taxon>
        <taxon>Lysobacteraceae</taxon>
        <taxon>Xanthomonas</taxon>
    </lineage>
</organism>
<dbReference type="RefSeq" id="WP_221176702.1">
    <property type="nucleotide sequence ID" value="NZ_PYTT01000073.1"/>
</dbReference>
<name>A0AAE8JY85_XANVA</name>
<proteinExistence type="predicted"/>
<feature type="non-terminal residue" evidence="2">
    <location>
        <position position="141"/>
    </location>
</feature>
<accession>A0AAE8JY85</accession>
<dbReference type="Proteomes" id="UP000284283">
    <property type="component" value="Unassembled WGS sequence"/>
</dbReference>